<evidence type="ECO:0000313" key="2">
    <source>
        <dbReference type="EMBL" id="RAO74048.1"/>
    </source>
</evidence>
<comment type="caution">
    <text evidence="2">The sequence shown here is derived from an EMBL/GenBank/DDBJ whole genome shotgun (WGS) entry which is preliminary data.</text>
</comment>
<dbReference type="GeneID" id="63799274"/>
<feature type="domain" description="RSE1/DDB1/CPSF1 first beta-propeller" evidence="1">
    <location>
        <begin position="24"/>
        <end position="397"/>
    </location>
</feature>
<dbReference type="RefSeq" id="XP_040738562.1">
    <property type="nucleotide sequence ID" value="XM_040872649.1"/>
</dbReference>
<keyword evidence="3" id="KW-1185">Reference proteome</keyword>
<dbReference type="OrthoDB" id="20774at2759"/>
<dbReference type="InterPro" id="IPR018846">
    <property type="entry name" value="Beta-prop_RSE1/DDB1/CPSF1_1st"/>
</dbReference>
<protein>
    <recommendedName>
        <fullName evidence="1">RSE1/DDB1/CPSF1 first beta-propeller domain-containing protein</fullName>
    </recommendedName>
</protein>
<proteinExistence type="predicted"/>
<evidence type="ECO:0000259" key="1">
    <source>
        <dbReference type="Pfam" id="PF10433"/>
    </source>
</evidence>
<dbReference type="EMBL" id="MIKG01000029">
    <property type="protein sequence ID" value="RAO74048.1"/>
    <property type="molecule type" value="Genomic_DNA"/>
</dbReference>
<name>A0A364LE07_TALAM</name>
<dbReference type="AlphaFoldDB" id="A0A364LE07"/>
<sequence length="1252" mass="139168">MSDITSLARPKIGLLSQTLVPSPSIQFALPARLRDRRHNDVVFVYERSLVVREIISDTYLEDVMVSSDFDANITAAKTVKIVQKTPEISDFRFDAQQNLLEDNGPDDSLPGHILALTLDSRELLFLYCQTGSREDDVRFIHFRRALPSDVSISERFGRHLAVDPRSRAVAIAAASEFFGVFMLKPSKELQSQIKGGTLTPIAEERFYRLEGHILLMDFLSPQDQKDYITLLLIVSRGSRTHSVLYIWDTAKGLKQVQQKTISTPLPDFCRLPNLLIPLTKSSNYLLITPSFIIINRNPLGTDPKLVKKRCSDLMPKTPTIWAKEDGRLTYVEIDNKSQIVSINVIGQLDCEVDAAFDTIDFNHPSHGGDLLIAGGSTGHGGLFIQIARQNPECVQRFVNWAPVFDTVIVPPCQKKAGYETDATKDLSDDLHLYVSSASSNKSGTVYEFRHGYEAQIGIYIPLEDFTSIQAIWVIPDYLQNGSYFLISDPFSSVLMHLTRSVSGDDEIYAVDGSNLSLDLSVQTLAVGYTSHAVMLQVTPQAVHSVLLSEPESNRVSQFSTDQTAFVAAVNGELGLVAIALRSEQGLSIQVGILNDGFLDINFTGKILQIEHEPISIMIEELKDGVYIFTGTSDGRIAYYRVDMDEIVYVGEYMLNLPHDHESKAIESMALVDWAELEKAALYCGLRSGLLISLEIVSNPMSIKQRTAKRFGQTSVKLLRKENTILATCGMGFWRISDIMGGNASDFDLQRIWITDQNASTYAQKSIECFTIVDVSKDSSPNTLGGPLICISDNQLLVCTLDQRAKAVPRMIELPGTANRIQYSEQLKCLVVAYITSELEIETVADPATSIVKRYMRPHLNFLNFDASNSHLLSHQHNLDSSDSSHAQKLVGSSGERITCILDWIPETGGQKYHLLVIGTARKTQEQCGRVVFLNAKRNAANPEQVDCSLKYIHTFDGPVRAIAAYGNSTIMVAAGNDIIPIAPRLPNGGEQWAAAARFKLTSPGVSITVRDTLLYVSTARESLVILQVVGRKLELYAQDGVRHESLSHQYIGGEHDLTLVSHRGGTVSAFSAAGVTDMDKIISPALAEAQLPVSIIRLNAREGPLSSSTAVVYGTTMDGAIYRISILTEQEWRLLRFLQNLCSKDSTLSPFLFARKRRWTWADIEPQAKKPSSMHVDGDILSRLLPRGRTYLEKMLRSDQEGEEDGKAMKPPKTYMKLFGELFDDVFGADIVEEDRVNHLMSWLRGLLQRRL</sequence>
<reference evidence="2 3" key="1">
    <citation type="journal article" date="2017" name="Biotechnol. Biofuels">
        <title>Differential beta-glucosidase expression as a function of carbon source availability in Talaromyces amestolkiae: a genomic and proteomic approach.</title>
        <authorList>
            <person name="de Eugenio L.I."/>
            <person name="Mendez-Liter J.A."/>
            <person name="Nieto-Dominguez M."/>
            <person name="Alonso L."/>
            <person name="Gil-Munoz J."/>
            <person name="Barriuso J."/>
            <person name="Prieto A."/>
            <person name="Martinez M.J."/>
        </authorList>
    </citation>
    <scope>NUCLEOTIDE SEQUENCE [LARGE SCALE GENOMIC DNA]</scope>
    <source>
        <strain evidence="2 3">CIB</strain>
    </source>
</reference>
<gene>
    <name evidence="2" type="ORF">BHQ10_010060</name>
</gene>
<dbReference type="Proteomes" id="UP000249363">
    <property type="component" value="Unassembled WGS sequence"/>
</dbReference>
<dbReference type="PANTHER" id="PTHR10644">
    <property type="entry name" value="DNA REPAIR/RNA PROCESSING CPSF FAMILY"/>
    <property type="match status" value="1"/>
</dbReference>
<organism evidence="2 3">
    <name type="scientific">Talaromyces amestolkiae</name>
    <dbReference type="NCBI Taxonomy" id="1196081"/>
    <lineage>
        <taxon>Eukaryota</taxon>
        <taxon>Fungi</taxon>
        <taxon>Dikarya</taxon>
        <taxon>Ascomycota</taxon>
        <taxon>Pezizomycotina</taxon>
        <taxon>Eurotiomycetes</taxon>
        <taxon>Eurotiomycetidae</taxon>
        <taxon>Eurotiales</taxon>
        <taxon>Trichocomaceae</taxon>
        <taxon>Talaromyces</taxon>
        <taxon>Talaromyces sect. Talaromyces</taxon>
    </lineage>
</organism>
<evidence type="ECO:0000313" key="3">
    <source>
        <dbReference type="Proteomes" id="UP000249363"/>
    </source>
</evidence>
<dbReference type="GO" id="GO:0006397">
    <property type="term" value="P:mRNA processing"/>
    <property type="evidence" value="ECO:0007669"/>
    <property type="project" value="UniProtKB-KW"/>
</dbReference>
<dbReference type="InterPro" id="IPR015943">
    <property type="entry name" value="WD40/YVTN_repeat-like_dom_sf"/>
</dbReference>
<dbReference type="Gene3D" id="2.130.10.10">
    <property type="entry name" value="YVTN repeat-like/Quinoprotein amine dehydrogenase"/>
    <property type="match status" value="2"/>
</dbReference>
<accession>A0A364LE07</accession>
<dbReference type="Pfam" id="PF10433">
    <property type="entry name" value="Beta-prop_RSE1_1st"/>
    <property type="match status" value="1"/>
</dbReference>
<dbReference type="InterPro" id="IPR050358">
    <property type="entry name" value="RSE1/DDB1/CFT1"/>
</dbReference>
<dbReference type="STRING" id="1196081.A0A364LE07"/>